<dbReference type="InterPro" id="IPR002763">
    <property type="entry name" value="DUF72"/>
</dbReference>
<gene>
    <name evidence="1" type="ORF">MNBD_NITROSPINAE02-903</name>
</gene>
<proteinExistence type="predicted"/>
<organism evidence="1">
    <name type="scientific">hydrothermal vent metagenome</name>
    <dbReference type="NCBI Taxonomy" id="652676"/>
    <lineage>
        <taxon>unclassified sequences</taxon>
        <taxon>metagenomes</taxon>
        <taxon>ecological metagenomes</taxon>
    </lineage>
</organism>
<evidence type="ECO:0008006" key="2">
    <source>
        <dbReference type="Google" id="ProtNLM"/>
    </source>
</evidence>
<sequence length="264" mass="30534">MDNVKIGTSGFSYDDWVGKVYPEKIKKGEMLHYYAYELGFDIVELNYTYYTMPTARGLEGMINNTPEDFSFAVKAHSSMTHEIRGNDGSYIRNEEAFDKYLAGIAPLIDGGFLKCVLAQFPLKFRKTDDAIEHLKWFAGKIKPARLTIELRNREWLTQSVFNLLKSLDVSFCVVDEPDLPRLMPFQPVATSDLAYFRFHGKNRNWFNVPTNVRYDYLYGEEELRRFIEPVSKVSKMARETLIFFNNHFQGSAIINAKSLKKILG</sequence>
<dbReference type="InterPro" id="IPR036520">
    <property type="entry name" value="UPF0759_sf"/>
</dbReference>
<dbReference type="SUPFAM" id="SSF117396">
    <property type="entry name" value="TM1631-like"/>
    <property type="match status" value="1"/>
</dbReference>
<dbReference type="PANTHER" id="PTHR30348:SF13">
    <property type="entry name" value="UPF0759 PROTEIN YUNF"/>
    <property type="match status" value="1"/>
</dbReference>
<accession>A0A3B1CGK1</accession>
<dbReference type="Gene3D" id="3.20.20.410">
    <property type="entry name" value="Protein of unknown function UPF0759"/>
    <property type="match status" value="1"/>
</dbReference>
<protein>
    <recommendedName>
        <fullName evidence="2">DUF72 domain-containing protein</fullName>
    </recommendedName>
</protein>
<dbReference type="AlphaFoldDB" id="A0A3B1CGK1"/>
<name>A0A3B1CGK1_9ZZZZ</name>
<evidence type="ECO:0000313" key="1">
    <source>
        <dbReference type="EMBL" id="VAX23098.1"/>
    </source>
</evidence>
<dbReference type="EMBL" id="UOGE01000081">
    <property type="protein sequence ID" value="VAX23098.1"/>
    <property type="molecule type" value="Genomic_DNA"/>
</dbReference>
<dbReference type="PANTHER" id="PTHR30348">
    <property type="entry name" value="UNCHARACTERIZED PROTEIN YECE"/>
    <property type="match status" value="1"/>
</dbReference>
<reference evidence="1" key="1">
    <citation type="submission" date="2018-06" db="EMBL/GenBank/DDBJ databases">
        <authorList>
            <person name="Zhirakovskaya E."/>
        </authorList>
    </citation>
    <scope>NUCLEOTIDE SEQUENCE</scope>
</reference>
<dbReference type="Pfam" id="PF01904">
    <property type="entry name" value="DUF72"/>
    <property type="match status" value="1"/>
</dbReference>